<reference evidence="1" key="1">
    <citation type="submission" date="2018-05" db="EMBL/GenBank/DDBJ databases">
        <authorList>
            <person name="Lanie J.A."/>
            <person name="Ng W.-L."/>
            <person name="Kazmierczak K.M."/>
            <person name="Andrzejewski T.M."/>
            <person name="Davidsen T.M."/>
            <person name="Wayne K.J."/>
            <person name="Tettelin H."/>
            <person name="Glass J.I."/>
            <person name="Rusch D."/>
            <person name="Podicherti R."/>
            <person name="Tsui H.-C.T."/>
            <person name="Winkler M.E."/>
        </authorList>
    </citation>
    <scope>NUCLEOTIDE SEQUENCE</scope>
</reference>
<dbReference type="InterPro" id="IPR013320">
    <property type="entry name" value="ConA-like_dom_sf"/>
</dbReference>
<dbReference type="Gene3D" id="2.60.120.200">
    <property type="match status" value="1"/>
</dbReference>
<accession>A0A382W406</accession>
<protein>
    <recommendedName>
        <fullName evidence="2">LamG-like jellyroll fold domain-containing protein</fullName>
    </recommendedName>
</protein>
<gene>
    <name evidence="1" type="ORF">METZ01_LOCUS406361</name>
</gene>
<organism evidence="1">
    <name type="scientific">marine metagenome</name>
    <dbReference type="NCBI Taxonomy" id="408172"/>
    <lineage>
        <taxon>unclassified sequences</taxon>
        <taxon>metagenomes</taxon>
        <taxon>ecological metagenomes</taxon>
    </lineage>
</organism>
<evidence type="ECO:0000313" key="1">
    <source>
        <dbReference type="EMBL" id="SVD53507.1"/>
    </source>
</evidence>
<dbReference type="AlphaFoldDB" id="A0A382W406"/>
<dbReference type="SUPFAM" id="SSF49899">
    <property type="entry name" value="Concanavalin A-like lectins/glucanases"/>
    <property type="match status" value="1"/>
</dbReference>
<feature type="non-terminal residue" evidence="1">
    <location>
        <position position="176"/>
    </location>
</feature>
<proteinExistence type="predicted"/>
<dbReference type="EMBL" id="UINC01156856">
    <property type="protein sequence ID" value="SVD53507.1"/>
    <property type="molecule type" value="Genomic_DNA"/>
</dbReference>
<dbReference type="Pfam" id="PF13385">
    <property type="entry name" value="Laminin_G_3"/>
    <property type="match status" value="1"/>
</dbReference>
<feature type="non-terminal residue" evidence="1">
    <location>
        <position position="1"/>
    </location>
</feature>
<name>A0A382W406_9ZZZZ</name>
<sequence length="176" mass="20067">VDDYVSTDQWFSGGNNFYSIIVWFRLNQYPNESQEVIWQHRADWHDKFMYITTYGGLEVNDRHGGTRVFFNHDISVDTWYHAVFTANNDSLKLYINSMKVASAERTFNTDWDASYIGSSIGGGGFGTYGFSDVNISEMSVWNTALSESEIQSYMVTSPTADEEGLVSYWNFNEGTG</sequence>
<evidence type="ECO:0008006" key="2">
    <source>
        <dbReference type="Google" id="ProtNLM"/>
    </source>
</evidence>